<evidence type="ECO:0000313" key="2">
    <source>
        <dbReference type="Proteomes" id="UP000789525"/>
    </source>
</evidence>
<organism evidence="1 2">
    <name type="scientific">Acaulospora colombiana</name>
    <dbReference type="NCBI Taxonomy" id="27376"/>
    <lineage>
        <taxon>Eukaryota</taxon>
        <taxon>Fungi</taxon>
        <taxon>Fungi incertae sedis</taxon>
        <taxon>Mucoromycota</taxon>
        <taxon>Glomeromycotina</taxon>
        <taxon>Glomeromycetes</taxon>
        <taxon>Diversisporales</taxon>
        <taxon>Acaulosporaceae</taxon>
        <taxon>Acaulospora</taxon>
    </lineage>
</organism>
<evidence type="ECO:0000313" key="1">
    <source>
        <dbReference type="EMBL" id="CAG8575221.1"/>
    </source>
</evidence>
<dbReference type="EMBL" id="CAJVPT010010973">
    <property type="protein sequence ID" value="CAG8575221.1"/>
    <property type="molecule type" value="Genomic_DNA"/>
</dbReference>
<feature type="non-terminal residue" evidence="1">
    <location>
        <position position="1"/>
    </location>
</feature>
<name>A0ACA9MF99_9GLOM</name>
<dbReference type="Proteomes" id="UP000789525">
    <property type="component" value="Unassembled WGS sequence"/>
</dbReference>
<protein>
    <submittedName>
        <fullName evidence="1">11653_t:CDS:1</fullName>
    </submittedName>
</protein>
<accession>A0ACA9MF99</accession>
<comment type="caution">
    <text evidence="1">The sequence shown here is derived from an EMBL/GenBank/DDBJ whole genome shotgun (WGS) entry which is preliminary data.</text>
</comment>
<gene>
    <name evidence="1" type="ORF">ACOLOM_LOCUS5755</name>
</gene>
<sequence length="398" mass="44852">GEDSPSHDPLPTFKTYPQIKPKFPPQLNPRDLIVTKKSQDESLPPIISRVPNAFIIYRKQFVKSAREQGYFLPMTVISSMASASWENEEEEVKLEYKRIAKEVLKCKKEMYPKISNRKRKDRWNIVQYRPRSLKNGGRGTSLKKEKEQNVIGANGKGNNTLGNEIDWSIYLTPSLSESTSSLSSLSSISSPTFGLAHQDHMISDVMLEFFNNSGCRNDKNDVTVSSGPLDFERLTPTSAYSSPVQSNDSAAVNRKGGAESSLNGSETHDTKRSRGDDDASQQSPIDLNNFEFTDDSERQKFEELYNSHQNLSDVGLDFGIPGEFLNLLPDDTVSGLNNEYFDSAYGEFNNMNNEFYNLHEDSFNNSYANENMDEHGTLGGDLNFHFSDSLGIYRHNDI</sequence>
<reference evidence="1" key="1">
    <citation type="submission" date="2021-06" db="EMBL/GenBank/DDBJ databases">
        <authorList>
            <person name="Kallberg Y."/>
            <person name="Tangrot J."/>
            <person name="Rosling A."/>
        </authorList>
    </citation>
    <scope>NUCLEOTIDE SEQUENCE</scope>
    <source>
        <strain evidence="1">CL356</strain>
    </source>
</reference>
<proteinExistence type="predicted"/>
<keyword evidence="2" id="KW-1185">Reference proteome</keyword>